<gene>
    <name evidence="2" type="ordered locus">At2g09960/F7B19.10</name>
</gene>
<accession>Q84JK6</accession>
<feature type="transmembrane region" description="Helical" evidence="1">
    <location>
        <begin position="116"/>
        <end position="133"/>
    </location>
</feature>
<keyword evidence="1" id="KW-0472">Membrane</keyword>
<dbReference type="Gene3D" id="2.40.50.140">
    <property type="entry name" value="Nucleic acid-binding proteins"/>
    <property type="match status" value="1"/>
</dbReference>
<dbReference type="InterPro" id="IPR012340">
    <property type="entry name" value="NA-bd_OB-fold"/>
</dbReference>
<evidence type="ECO:0000313" key="2">
    <source>
        <dbReference type="EMBL" id="AAO73425.1"/>
    </source>
</evidence>
<dbReference type="EMBL" id="AY227644">
    <property type="protein sequence ID" value="AAO73425.1"/>
    <property type="molecule type" value="mRNA"/>
</dbReference>
<keyword evidence="1" id="KW-0812">Transmembrane</keyword>
<name>Q84JK6_ARATH</name>
<keyword evidence="1" id="KW-1133">Transmembrane helix</keyword>
<reference evidence="2" key="1">
    <citation type="journal article" date="2002" name="Plant Physiol.">
        <title>Cloning and sequencing of cDNAs for hypothetical genes from chromosome 2 of Arabidopsis.</title>
        <authorList>
            <person name="Xiao Y.-L."/>
            <person name="Malik M."/>
            <person name="Whitelaw C.A."/>
            <person name="Town C.D."/>
        </authorList>
    </citation>
    <scope>NUCLEOTIDE SEQUENCE</scope>
</reference>
<sequence length="139" mass="15987">MEQTREVRCMLFDSHAMDILGTTAPKLLDGSFDEIEDPTVLPDVINGLKGMTFQFLLCIQRQNIFGGYDSFIVARVYTGNIVDEIIQEDSDAYVDPSSIVSIDQVCLITLNNSNHLYLYFMVVLLKYFLYFHIRFPYAH</sequence>
<dbReference type="EMBL" id="AY227645">
    <property type="protein sequence ID" value="AAO73426.1"/>
    <property type="molecule type" value="mRNA"/>
</dbReference>
<protein>
    <submittedName>
        <fullName evidence="2">Uncharacterized protein At2g09960/F7B19.10</fullName>
    </submittedName>
</protein>
<evidence type="ECO:0000256" key="1">
    <source>
        <dbReference type="SAM" id="Phobius"/>
    </source>
</evidence>
<dbReference type="AlphaFoldDB" id="Q84JK6"/>
<proteinExistence type="evidence at transcript level"/>
<organism evidence="2">
    <name type="scientific">Arabidopsis thaliana</name>
    <name type="common">Mouse-ear cress</name>
    <dbReference type="NCBI Taxonomy" id="3702"/>
    <lineage>
        <taxon>Eukaryota</taxon>
        <taxon>Viridiplantae</taxon>
        <taxon>Streptophyta</taxon>
        <taxon>Embryophyta</taxon>
        <taxon>Tracheophyta</taxon>
        <taxon>Spermatophyta</taxon>
        <taxon>Magnoliopsida</taxon>
        <taxon>eudicotyledons</taxon>
        <taxon>Gunneridae</taxon>
        <taxon>Pentapetalae</taxon>
        <taxon>rosids</taxon>
        <taxon>malvids</taxon>
        <taxon>Brassicales</taxon>
        <taxon>Brassicaceae</taxon>
        <taxon>Camelineae</taxon>
        <taxon>Arabidopsis</taxon>
    </lineage>
</organism>
<reference evidence="2" key="2">
    <citation type="submission" date="2003-01" db="EMBL/GenBank/DDBJ databases">
        <title>Reconstruction of cDNA sequences for hypothetical genes in Arabidopsis thaliana from 5' and 3' RACE products.</title>
        <authorList>
            <person name="Xiao Y."/>
            <person name="Smith S.R."/>
            <person name="Ishmael N."/>
            <person name="Kumar N."/>
            <person name="Redman J."/>
            <person name="Riedmuller S."/>
            <person name="Utterback T."/>
            <person name="Whitelaw C.A."/>
            <person name="Fraser C.M."/>
            <person name="Town C.D."/>
        </authorList>
    </citation>
    <scope>NUCLEOTIDE SEQUENCE</scope>
</reference>